<dbReference type="RefSeq" id="WP_334315970.1">
    <property type="nucleotide sequence ID" value="NZ_CP065938.1"/>
</dbReference>
<reference evidence="1" key="1">
    <citation type="submission" date="2020-12" db="EMBL/GenBank/DDBJ databases">
        <title>Taurinivorans muris gen. nov., sp. nov., fundamental and realized metabolic niche of a ubiquitous sulfidogenic bacterium in the murine intestine.</title>
        <authorList>
            <person name="Ye H."/>
            <person name="Hanson B.T."/>
            <person name="Loy A."/>
        </authorList>
    </citation>
    <scope>NUCLEOTIDE SEQUENCE</scope>
    <source>
        <strain evidence="1">LT0009</strain>
    </source>
</reference>
<dbReference type="Gene3D" id="3.30.1330.70">
    <property type="entry name" value="Holliday junction resolvase RusA"/>
    <property type="match status" value="1"/>
</dbReference>
<evidence type="ECO:0000313" key="1">
    <source>
        <dbReference type="EMBL" id="UWX06365.1"/>
    </source>
</evidence>
<organism evidence="1 2">
    <name type="scientific">Taurinivorans muris</name>
    <dbReference type="NCBI Taxonomy" id="2787751"/>
    <lineage>
        <taxon>Bacteria</taxon>
        <taxon>Pseudomonadati</taxon>
        <taxon>Thermodesulfobacteriota</taxon>
        <taxon>Desulfovibrionia</taxon>
        <taxon>Desulfovibrionales</taxon>
        <taxon>Desulfovibrionaceae</taxon>
        <taxon>Taurinivorans</taxon>
    </lineage>
</organism>
<proteinExistence type="predicted"/>
<dbReference type="InterPro" id="IPR008822">
    <property type="entry name" value="Endonuclease_RusA-like"/>
</dbReference>
<dbReference type="Proteomes" id="UP001058120">
    <property type="component" value="Chromosome"/>
</dbReference>
<dbReference type="InterPro" id="IPR036614">
    <property type="entry name" value="RusA-like_sf"/>
</dbReference>
<name>A0ABY5Y2E6_9BACT</name>
<dbReference type="EMBL" id="CP065938">
    <property type="protein sequence ID" value="UWX06365.1"/>
    <property type="molecule type" value="Genomic_DNA"/>
</dbReference>
<sequence>MNNTIRFIINTAPTTQARPRHAVRSGFSVTYKSEQQKSNEQTLEALIAPHAPKEPFKEAVTVLFVAHIPVPQSFSKKKRELALAGKICPTKKPDIDNLCKQLLDTLTRLNFWLDDKQVVEISAKKMYAEHGKWDVMITGYNDKLNENNK</sequence>
<accession>A0ABY5Y2E6</accession>
<keyword evidence="2" id="KW-1185">Reference proteome</keyword>
<evidence type="ECO:0000313" key="2">
    <source>
        <dbReference type="Proteomes" id="UP001058120"/>
    </source>
</evidence>
<protein>
    <submittedName>
        <fullName evidence="1">RusA family crossover junction endodeoxyribonuclease</fullName>
    </submittedName>
</protein>
<gene>
    <name evidence="1" type="ORF">JBF11_03370</name>
</gene>
<dbReference type="SUPFAM" id="SSF103084">
    <property type="entry name" value="Holliday junction resolvase RusA"/>
    <property type="match status" value="1"/>
</dbReference>
<dbReference type="Pfam" id="PF05866">
    <property type="entry name" value="RusA"/>
    <property type="match status" value="1"/>
</dbReference>